<dbReference type="GO" id="GO:0032784">
    <property type="term" value="P:regulation of DNA-templated transcription elongation"/>
    <property type="evidence" value="ECO:0007669"/>
    <property type="project" value="InterPro"/>
</dbReference>
<name>A0A3M0YXN8_9BACT</name>
<reference evidence="8 9" key="1">
    <citation type="submission" date="2018-10" db="EMBL/GenBank/DDBJ databases">
        <title>Thermophilic Lithotrophy and Phototrophy in an Intertidal, Iron-rich, Geothermal Spring.</title>
        <authorList>
            <person name="Ward L.M."/>
            <person name="Idei A."/>
            <person name="Nakagawa M."/>
            <person name="Ueno Y."/>
            <person name="Fischer W."/>
            <person name="Mcglynn S.E."/>
        </authorList>
    </citation>
    <scope>NUCLEOTIDE SEQUENCE [LARGE SCALE GENOMIC DNA]</scope>
    <source>
        <strain evidence="8">J137</strain>
    </source>
</reference>
<evidence type="ECO:0000313" key="9">
    <source>
        <dbReference type="Proteomes" id="UP000269410"/>
    </source>
</evidence>
<keyword evidence="1 4" id="KW-0889">Transcription antitermination</keyword>
<dbReference type="InterPro" id="IPR006645">
    <property type="entry name" value="NGN-like_dom"/>
</dbReference>
<dbReference type="InterPro" id="IPR008991">
    <property type="entry name" value="Translation_prot_SH3-like_sf"/>
</dbReference>
<dbReference type="SUPFAM" id="SSF50104">
    <property type="entry name" value="Translation proteins SH3-like domain"/>
    <property type="match status" value="1"/>
</dbReference>
<comment type="function">
    <text evidence="4 6">Participates in transcription elongation, termination and antitermination.</text>
</comment>
<protein>
    <recommendedName>
        <fullName evidence="4 5">Transcription termination/antitermination protein NusG</fullName>
    </recommendedName>
</protein>
<keyword evidence="4 6" id="KW-0806">Transcription termination</keyword>
<dbReference type="CDD" id="cd06091">
    <property type="entry name" value="KOW_NusG"/>
    <property type="match status" value="1"/>
</dbReference>
<dbReference type="InterPro" id="IPR047050">
    <property type="entry name" value="NGN"/>
</dbReference>
<dbReference type="GO" id="GO:0006354">
    <property type="term" value="P:DNA-templated transcription elongation"/>
    <property type="evidence" value="ECO:0007669"/>
    <property type="project" value="UniProtKB-UniRule"/>
</dbReference>
<dbReference type="InterPro" id="IPR036735">
    <property type="entry name" value="NGN_dom_sf"/>
</dbReference>
<accession>A0A3M0YXN8</accession>
<proteinExistence type="inferred from homology"/>
<organism evidence="8 9">
    <name type="scientific">Candidatus Dojkabacteria bacterium</name>
    <dbReference type="NCBI Taxonomy" id="2099670"/>
    <lineage>
        <taxon>Bacteria</taxon>
        <taxon>Candidatus Dojkabacteria</taxon>
    </lineage>
</organism>
<dbReference type="EMBL" id="RFKV01000094">
    <property type="protein sequence ID" value="RMD76812.1"/>
    <property type="molecule type" value="Genomic_DNA"/>
</dbReference>
<keyword evidence="2 4" id="KW-0805">Transcription regulation</keyword>
<evidence type="ECO:0000256" key="6">
    <source>
        <dbReference type="RuleBase" id="RU000538"/>
    </source>
</evidence>
<dbReference type="InterPro" id="IPR001062">
    <property type="entry name" value="Transcrpt_antiterm_NusG"/>
</dbReference>
<dbReference type="PANTHER" id="PTHR30265:SF4">
    <property type="entry name" value="KOW MOTIF FAMILY PROTEIN, EXPRESSED"/>
    <property type="match status" value="1"/>
</dbReference>
<comment type="similarity">
    <text evidence="4 6">Belongs to the NusG family.</text>
</comment>
<keyword evidence="3 4" id="KW-0804">Transcription</keyword>
<dbReference type="PRINTS" id="PR00338">
    <property type="entry name" value="NUSGTNSCPFCT"/>
</dbReference>
<sequence>MGREDIGLKWYIITCRAGKENSIVRFLRQAIKASGYENLIIDVVVPTQEKIVMVKGKKKKVEERILPGYILTRLIAQDSVLNLIRNIEGVTGFVSAGDGRPKEIDEKEVKAILAYTSIRQEPVYDVKFTPGMPVKINHGPFKDFIGQVESVNEQKGQVKVILQLFGKDTPVEFDLLEVSSISE</sequence>
<dbReference type="GO" id="GO:0006353">
    <property type="term" value="P:DNA-templated transcription termination"/>
    <property type="evidence" value="ECO:0007669"/>
    <property type="project" value="UniProtKB-UniRule"/>
</dbReference>
<dbReference type="GO" id="GO:0031564">
    <property type="term" value="P:transcription antitermination"/>
    <property type="evidence" value="ECO:0007669"/>
    <property type="project" value="UniProtKB-UniRule"/>
</dbReference>
<evidence type="ECO:0000313" key="8">
    <source>
        <dbReference type="EMBL" id="RMD76812.1"/>
    </source>
</evidence>
<evidence type="ECO:0000256" key="1">
    <source>
        <dbReference type="ARBA" id="ARBA00022814"/>
    </source>
</evidence>
<dbReference type="Gene3D" id="2.30.30.30">
    <property type="match status" value="1"/>
</dbReference>
<evidence type="ECO:0000256" key="4">
    <source>
        <dbReference type="HAMAP-Rule" id="MF_00948"/>
    </source>
</evidence>
<dbReference type="Pfam" id="PF02357">
    <property type="entry name" value="NusG"/>
    <property type="match status" value="1"/>
</dbReference>
<feature type="domain" description="NusG-like N-terminal" evidence="7">
    <location>
        <begin position="7"/>
        <end position="116"/>
    </location>
</feature>
<dbReference type="HAMAP" id="MF_00948">
    <property type="entry name" value="NusG"/>
    <property type="match status" value="1"/>
</dbReference>
<evidence type="ECO:0000259" key="7">
    <source>
        <dbReference type="SMART" id="SM00738"/>
    </source>
</evidence>
<dbReference type="InterPro" id="IPR014722">
    <property type="entry name" value="Rib_uL2_dom2"/>
</dbReference>
<dbReference type="PANTHER" id="PTHR30265">
    <property type="entry name" value="RHO-INTERACTING TRANSCRIPTION TERMINATION FACTOR NUSG"/>
    <property type="match status" value="1"/>
</dbReference>
<gene>
    <name evidence="4 8" type="primary">nusG</name>
    <name evidence="8" type="ORF">D6810_02880</name>
</gene>
<dbReference type="AlphaFoldDB" id="A0A3M0YXN8"/>
<dbReference type="Proteomes" id="UP000269410">
    <property type="component" value="Unassembled WGS sequence"/>
</dbReference>
<dbReference type="NCBIfam" id="TIGR00922">
    <property type="entry name" value="nusG"/>
    <property type="match status" value="1"/>
</dbReference>
<dbReference type="SUPFAM" id="SSF82679">
    <property type="entry name" value="N-utilization substance G protein NusG, N-terminal domain"/>
    <property type="match status" value="1"/>
</dbReference>
<evidence type="ECO:0000256" key="2">
    <source>
        <dbReference type="ARBA" id="ARBA00023015"/>
    </source>
</evidence>
<evidence type="ECO:0000256" key="3">
    <source>
        <dbReference type="ARBA" id="ARBA00023163"/>
    </source>
</evidence>
<evidence type="ECO:0000256" key="5">
    <source>
        <dbReference type="NCBIfam" id="TIGR00922"/>
    </source>
</evidence>
<dbReference type="InterPro" id="IPR043425">
    <property type="entry name" value="NusG-like"/>
</dbReference>
<comment type="caution">
    <text evidence="8">The sequence shown here is derived from an EMBL/GenBank/DDBJ whole genome shotgun (WGS) entry which is preliminary data.</text>
</comment>
<dbReference type="SMART" id="SM00738">
    <property type="entry name" value="NGN"/>
    <property type="match status" value="1"/>
</dbReference>
<dbReference type="Gene3D" id="3.30.70.940">
    <property type="entry name" value="NusG, N-terminal domain"/>
    <property type="match status" value="1"/>
</dbReference>
<dbReference type="CDD" id="cd09891">
    <property type="entry name" value="NGN_Bact_1"/>
    <property type="match status" value="1"/>
</dbReference>